<feature type="region of interest" description="Disordered" evidence="1">
    <location>
        <begin position="343"/>
        <end position="472"/>
    </location>
</feature>
<reference evidence="3" key="1">
    <citation type="submission" date="2025-08" db="UniProtKB">
        <authorList>
            <consortium name="RefSeq"/>
        </authorList>
    </citation>
    <scope>IDENTIFICATION</scope>
</reference>
<dbReference type="OrthoDB" id="10070537at2759"/>
<feature type="region of interest" description="Disordered" evidence="1">
    <location>
        <begin position="635"/>
        <end position="659"/>
    </location>
</feature>
<evidence type="ECO:0000256" key="1">
    <source>
        <dbReference type="SAM" id="MobiDB-lite"/>
    </source>
</evidence>
<feature type="region of interest" description="Disordered" evidence="1">
    <location>
        <begin position="969"/>
        <end position="1064"/>
    </location>
</feature>
<evidence type="ECO:0000313" key="2">
    <source>
        <dbReference type="Proteomes" id="UP001165740"/>
    </source>
</evidence>
<feature type="region of interest" description="Disordered" evidence="1">
    <location>
        <begin position="1563"/>
        <end position="1583"/>
    </location>
</feature>
<feature type="compositionally biased region" description="Polar residues" evidence="1">
    <location>
        <begin position="1144"/>
        <end position="1181"/>
    </location>
</feature>
<keyword evidence="2" id="KW-1185">Reference proteome</keyword>
<feature type="compositionally biased region" description="Polar residues" evidence="1">
    <location>
        <begin position="443"/>
        <end position="472"/>
    </location>
</feature>
<feature type="region of interest" description="Disordered" evidence="1">
    <location>
        <begin position="1884"/>
        <end position="1917"/>
    </location>
</feature>
<feature type="compositionally biased region" description="Polar residues" evidence="1">
    <location>
        <begin position="1040"/>
        <end position="1064"/>
    </location>
</feature>
<feature type="compositionally biased region" description="Polar residues" evidence="1">
    <location>
        <begin position="1081"/>
        <end position="1114"/>
    </location>
</feature>
<feature type="compositionally biased region" description="Low complexity" evidence="1">
    <location>
        <begin position="990"/>
        <end position="1038"/>
    </location>
</feature>
<feature type="compositionally biased region" description="Low complexity" evidence="1">
    <location>
        <begin position="1115"/>
        <end position="1139"/>
    </location>
</feature>
<accession>A0A9W3B9Y5</accession>
<name>A0A9W3B9Y5_BIOGL</name>
<feature type="region of interest" description="Disordered" evidence="1">
    <location>
        <begin position="1635"/>
        <end position="1709"/>
    </location>
</feature>
<feature type="compositionally biased region" description="Basic and acidic residues" evidence="1">
    <location>
        <begin position="7"/>
        <end position="19"/>
    </location>
</feature>
<feature type="region of interest" description="Disordered" evidence="1">
    <location>
        <begin position="2073"/>
        <end position="2096"/>
    </location>
</feature>
<organism evidence="2 3">
    <name type="scientific">Biomphalaria glabrata</name>
    <name type="common">Bloodfluke planorb</name>
    <name type="synonym">Freshwater snail</name>
    <dbReference type="NCBI Taxonomy" id="6526"/>
    <lineage>
        <taxon>Eukaryota</taxon>
        <taxon>Metazoa</taxon>
        <taxon>Spiralia</taxon>
        <taxon>Lophotrochozoa</taxon>
        <taxon>Mollusca</taxon>
        <taxon>Gastropoda</taxon>
        <taxon>Heterobranchia</taxon>
        <taxon>Euthyneura</taxon>
        <taxon>Panpulmonata</taxon>
        <taxon>Hygrophila</taxon>
        <taxon>Lymnaeoidea</taxon>
        <taxon>Planorbidae</taxon>
        <taxon>Biomphalaria</taxon>
    </lineage>
</organism>
<dbReference type="GeneID" id="106066669"/>
<feature type="region of interest" description="Disordered" evidence="1">
    <location>
        <begin position="1834"/>
        <end position="1855"/>
    </location>
</feature>
<feature type="compositionally biased region" description="Polar residues" evidence="1">
    <location>
        <begin position="969"/>
        <end position="989"/>
    </location>
</feature>
<evidence type="ECO:0000313" key="3">
    <source>
        <dbReference type="RefSeq" id="XP_055896261.1"/>
    </source>
</evidence>
<feature type="region of interest" description="Disordered" evidence="1">
    <location>
        <begin position="1081"/>
        <end position="1181"/>
    </location>
</feature>
<feature type="region of interest" description="Disordered" evidence="1">
    <location>
        <begin position="1"/>
        <end position="30"/>
    </location>
</feature>
<feature type="region of interest" description="Disordered" evidence="1">
    <location>
        <begin position="1423"/>
        <end position="1442"/>
    </location>
</feature>
<dbReference type="Proteomes" id="UP001165740">
    <property type="component" value="Chromosome 9"/>
</dbReference>
<gene>
    <name evidence="3" type="primary">LOC106066669</name>
</gene>
<dbReference type="RefSeq" id="XP_055896261.1">
    <property type="nucleotide sequence ID" value="XM_056040286.1"/>
</dbReference>
<feature type="compositionally biased region" description="Polar residues" evidence="1">
    <location>
        <begin position="343"/>
        <end position="425"/>
    </location>
</feature>
<protein>
    <submittedName>
        <fullName evidence="3">Titin homolog isoform X1</fullName>
    </submittedName>
</protein>
<proteinExistence type="predicted"/>
<sequence length="2096" mass="230712">MSQTSKLENDSKTTSDHHIPKASGSLDDYLTASEGPSLFEIAEILLSTDDDTLPKKKLESIDKSTETAPSAGTAWTIPTTGVSHHQYFTPELQLEQSKDASRANLTTSSTVTEWTTPTTGVSHHQYFTPELQLEQSKDASRANLTTSSTVTAWATPTTGVSYHQYFTPELQLEQSKDASRANLTTSSTVTAWTTPTTGVSHHQYFTPELKLDKSKDVSRANLTLQSGDVPDRAISVISSLELSSLSAQTFSPSSAECKYPVPSAGETSPKVPLVITLNIFNEDGQSTDLTVSVPVLADSIPHTQCYRSALPILQTINQVVSEETLRLIKLQLKEKVAELQKNNIAPEQAGSRLSKQQNRATQPSASQQSELQQNRGPQTSAPRQLEQQNRAPQTEFQQLELQNRGSPPSASQQLELQNRAPQQAASRRLELENRVPLRKTPQPFEQQNRTPQQEAEQQFTSSPSIVIRPENSSTNSEQLFHFYVNETKSLATELFSSPSTQSQTVSTSQCQSEDLSLLQHNELLKLLAQQHLSKPLPQQRETSLALSPQQAFSSFLAQQRSFSPPVAQQQTFSPPLAQLQTFSPPVIQQQSIKFSLAQQQTFSPPLAQQQTFSPPVIQQQSIKLSLAQQQTFSPPLAQQQTFSPPLAQQQNFSPPLAQQQNFSPPLIQRQFFSPQIAQQKNVSPPLAQQKDFFAPFVQSQGNASCQTQQQALTSYLTQQRTVSSSLAENKKYSDYLDQQQVLPTLNELIATYYVSAQEPTLSTSSTLEQQKSQSVQQTFTTVDPTSTFVQQAPPAVQQISSTIQPTSSPAQQATITAHQTPLPVQQIVQPTAQLVQQTSSTVQPTSPSVHQISSTVESTFLVERRTSVGEQQISSTVQLTSLPVQQTSSTVQPTSLPVQQTFSTVQPTSQIERRTSVDEQQTSSTVQLTSLPVQQTYSAVQPTYLIERRTSVDEQQTYSTVQLTSLPVQQTSSTVQPTSLPVQQTSSTIQPTSLPVQQTSSTVQQTSLPVQQTSSTIQPTSLPVQQTSSTVQQTSPSVRQIYSTAQPTSLAEQPTSLPVQQASSTIQSSLPVQQASSTIQSTSLPVQQASSTIQPTSLPVQQTSSTIQPTSLPAQQTSSTVQQTSTPLQQTSSTVQPTSLPAPLTSSTVQQTSSALQPTSLPVQQSSSTVQQKLTPVQPTSSTIQQTPLLVQKTSSTVQQTSSAVQHTPDLIQQTSLTAQQTNLPVQPTSSIVQQTSPIKHERFTSLLNKTSPSVPIKDFCEILKPVYCSEENHLCFKVDIADIQAFLKQGSIKEINTDNPRQYVNDELESTTKLSIESISKENISVKPDERKLLTPISSQHLSPARNLVTDKDTIKVQSKESENLDLSKEDLSRINNSPNEDQVLFTLAQWEALQSRSRLSIEEKTQDQVLNLNKVTPDKVDQDDTRLKKRSETSDLAGNKDESLLDLQEKTIQAQKTKGSAINASDRQPLSNDVSNLSITDINATKFRSVNLTADVVTVTANTVNVSALEAIGPFSNELVGLQRFPAQRCELDKRTTSELFKHFNSLEDLNSRLQSETTYLKEQGQKTPKGFEKGEQQSKKNISEANPQLFSHAGDLQVEEHFPNVLNQNENKSPRGDRRTIQRRLLETDMSALNTIPETSKEHLVSQKNNSTIMEGQDSSKRESVVNEASSNGRNFSVKDMGPDLNEASNSGRKSRDATPETNETLSIRRSITYDAASPEIANMENTRSSVAGMKQFFEKRLPMVSPQAQIPSDKVLKQETETVMVERVYDVNNQEQRTNLNADTLSALSKNNPSLRSSNVGQEKVSLQNKANEKLDVEDAAERQTIVVEPIEPKRASAQQDAAETRPSQKETDACRLTLITECGEEMVCLCYPKKKINDPEPGQSGLNGKNVSGLTDRQPSDSGPNEKQANKVALEEPRPLSQNRPICCQCCCLAASKDLRSQYHDMCNINKKTYCTCCTCCQGVSDAPSDETLTEAYSKKDPSSQSTRKQCFKTKLDANFTSLRIRIKPNGEFHVCPEDCTCKEVTSNDCLDTSYGVSSEISIDASYTQDETSSSEEYRQKKKCKKVMFSSGASPEDNSSDEQVSDGESRV</sequence>
<feature type="compositionally biased region" description="Polar residues" evidence="1">
    <location>
        <begin position="1794"/>
        <end position="1814"/>
    </location>
</feature>
<feature type="region of interest" description="Disordered" evidence="1">
    <location>
        <begin position="1794"/>
        <end position="1817"/>
    </location>
</feature>
<feature type="compositionally biased region" description="Polar residues" evidence="1">
    <location>
        <begin position="1889"/>
        <end position="1912"/>
    </location>
</feature>
<feature type="compositionally biased region" description="Basic and acidic residues" evidence="1">
    <location>
        <begin position="1572"/>
        <end position="1583"/>
    </location>
</feature>